<dbReference type="PROSITE" id="PS51257">
    <property type="entry name" value="PROKAR_LIPOPROTEIN"/>
    <property type="match status" value="1"/>
</dbReference>
<dbReference type="Proteomes" id="UP000718593">
    <property type="component" value="Unassembled WGS sequence"/>
</dbReference>
<evidence type="ECO:0000256" key="1">
    <source>
        <dbReference type="SAM" id="MobiDB-lite"/>
    </source>
</evidence>
<evidence type="ECO:0000313" key="3">
    <source>
        <dbReference type="Proteomes" id="UP000718593"/>
    </source>
</evidence>
<feature type="region of interest" description="Disordered" evidence="1">
    <location>
        <begin position="81"/>
        <end position="105"/>
    </location>
</feature>
<name>A0A930BQL8_9RHOO</name>
<reference evidence="2" key="1">
    <citation type="submission" date="2020-04" db="EMBL/GenBank/DDBJ databases">
        <title>Deep metagenomics examines the oral microbiome during advanced dental caries in children, revealing novel taxa and co-occurrences with host molecules.</title>
        <authorList>
            <person name="Baker J.L."/>
            <person name="Morton J.T."/>
            <person name="Dinis M."/>
            <person name="Alvarez R."/>
            <person name="Tran N.C."/>
            <person name="Knight R."/>
            <person name="Edlund A."/>
        </authorList>
    </citation>
    <scope>NUCLEOTIDE SEQUENCE</scope>
    <source>
        <strain evidence="2">JCVI_32_bin.24</strain>
    </source>
</reference>
<dbReference type="EMBL" id="JABZMI010000003">
    <property type="protein sequence ID" value="MBF1163526.1"/>
    <property type="molecule type" value="Genomic_DNA"/>
</dbReference>
<comment type="caution">
    <text evidence="2">The sequence shown here is derived from an EMBL/GenBank/DDBJ whole genome shotgun (WGS) entry which is preliminary data.</text>
</comment>
<accession>A0A930BQL8</accession>
<evidence type="ECO:0008006" key="4">
    <source>
        <dbReference type="Google" id="ProtNLM"/>
    </source>
</evidence>
<dbReference type="AlphaFoldDB" id="A0A930BQL8"/>
<sequence>MKIPPTFLRLGLAAALIGSLGACTVVPTYSAGYPSRPVYVETYPTYVYPGTSIYYQSGGHRHPYHDGYRGRYFDDRRQIHPLPPPMRLHRDIRRGLDLPRPPGLR</sequence>
<organism evidence="2 3">
    <name type="scientific">Dechloromonas agitata</name>
    <dbReference type="NCBI Taxonomy" id="73030"/>
    <lineage>
        <taxon>Bacteria</taxon>
        <taxon>Pseudomonadati</taxon>
        <taxon>Pseudomonadota</taxon>
        <taxon>Betaproteobacteria</taxon>
        <taxon>Rhodocyclales</taxon>
        <taxon>Azonexaceae</taxon>
        <taxon>Dechloromonas</taxon>
    </lineage>
</organism>
<dbReference type="RefSeq" id="WP_035854414.1">
    <property type="nucleotide sequence ID" value="NZ_JARBJQ010000007.1"/>
</dbReference>
<evidence type="ECO:0000313" key="2">
    <source>
        <dbReference type="EMBL" id="MBF1163526.1"/>
    </source>
</evidence>
<gene>
    <name evidence="2" type="ORF">HXL68_00650</name>
</gene>
<protein>
    <recommendedName>
        <fullName evidence="4">Lipoprotein</fullName>
    </recommendedName>
</protein>
<proteinExistence type="predicted"/>